<evidence type="ECO:0000256" key="4">
    <source>
        <dbReference type="ARBA" id="ARBA00023295"/>
    </source>
</evidence>
<evidence type="ECO:0000256" key="1">
    <source>
        <dbReference type="ARBA" id="ARBA00001576"/>
    </source>
</evidence>
<evidence type="ECO:0000256" key="3">
    <source>
        <dbReference type="ARBA" id="ARBA00022801"/>
    </source>
</evidence>
<dbReference type="GO" id="GO:0004555">
    <property type="term" value="F:alpha,alpha-trehalase activity"/>
    <property type="evidence" value="ECO:0007669"/>
    <property type="project" value="UniProtKB-EC"/>
</dbReference>
<dbReference type="EMBL" id="CAJPDS010000005">
    <property type="protein sequence ID" value="CAF9907206.1"/>
    <property type="molecule type" value="Genomic_DNA"/>
</dbReference>
<dbReference type="PROSITE" id="PS00928">
    <property type="entry name" value="TREHALASE_2"/>
    <property type="match status" value="1"/>
</dbReference>
<dbReference type="PANTHER" id="PTHR23403:SF6">
    <property type="entry name" value="CYTOSOLIC NEUTRAL TREHALASE-RELATED"/>
    <property type="match status" value="1"/>
</dbReference>
<comment type="catalytic activity">
    <reaction evidence="1 5">
        <text>alpha,alpha-trehalose + H2O = alpha-D-glucose + beta-D-glucose</text>
        <dbReference type="Rhea" id="RHEA:32675"/>
        <dbReference type="ChEBI" id="CHEBI:15377"/>
        <dbReference type="ChEBI" id="CHEBI:15903"/>
        <dbReference type="ChEBI" id="CHEBI:16551"/>
        <dbReference type="ChEBI" id="CHEBI:17925"/>
        <dbReference type="EC" id="3.2.1.28"/>
    </reaction>
</comment>
<keyword evidence="3 5" id="KW-0378">Hydrolase</keyword>
<evidence type="ECO:0000313" key="7">
    <source>
        <dbReference type="EMBL" id="CAF9907206.1"/>
    </source>
</evidence>
<dbReference type="SUPFAM" id="SSF48208">
    <property type="entry name" value="Six-hairpin glycosidases"/>
    <property type="match status" value="1"/>
</dbReference>
<dbReference type="GO" id="GO:0005993">
    <property type="term" value="P:trehalose catabolic process"/>
    <property type="evidence" value="ECO:0007669"/>
    <property type="project" value="InterPro"/>
</dbReference>
<dbReference type="OrthoDB" id="3542292at2759"/>
<evidence type="ECO:0000256" key="5">
    <source>
        <dbReference type="RuleBase" id="RU361180"/>
    </source>
</evidence>
<dbReference type="Pfam" id="PF07492">
    <property type="entry name" value="Trehalase_Ca-bi"/>
    <property type="match status" value="1"/>
</dbReference>
<name>A0A8H3EQP5_9LECA</name>
<dbReference type="GO" id="GO:0005737">
    <property type="term" value="C:cytoplasm"/>
    <property type="evidence" value="ECO:0007669"/>
    <property type="project" value="InterPro"/>
</dbReference>
<dbReference type="GO" id="GO:0005509">
    <property type="term" value="F:calcium ion binding"/>
    <property type="evidence" value="ECO:0007669"/>
    <property type="project" value="InterPro"/>
</dbReference>
<dbReference type="InterPro" id="IPR018232">
    <property type="entry name" value="Glyco_hydro_37_CS"/>
</dbReference>
<comment type="similarity">
    <text evidence="2 5">Belongs to the glycosyl hydrolase 37 family.</text>
</comment>
<dbReference type="InterPro" id="IPR001661">
    <property type="entry name" value="Glyco_hydro_37"/>
</dbReference>
<dbReference type="PANTHER" id="PTHR23403">
    <property type="entry name" value="TREHALASE"/>
    <property type="match status" value="1"/>
</dbReference>
<dbReference type="Proteomes" id="UP000664521">
    <property type="component" value="Unassembled WGS sequence"/>
</dbReference>
<sequence>MAALLKSEDTDNDKLITVDDRGPKSFPIRTDSSKDARLREIKGNYRLANLLQELFLAQREGKTKVLIKHSQLTEEPAHRLSRLIKEVFWNRLTRRIDSQPGIEAAAQDTKAVESQPRVYVPPGAPKQHSYYSRVAEENPGMNLDVQWLPKNEITGGFIKSLNLKPGALALEMDFSHTDGSNGQKEPIGLPFIVPGGRFNELYNWDSCFCAIGMLESHPYVVQSILRHFIFEIKHYGKILNANRSYYLGRSQPPLLTSTALRTYEATKLEAGAKDLLREAILAAMKEYNNYWTSEPRLDPVTGLSRYRPIGSGIPPECEANQHTHILTPFAEKHNMTVQELAIAYNDGRISEPDLDIFFLHDRASRESGHDTSVRFEGICADLATVDLNSLLYRYETDIATVIRTCFADSLPVPEIFCSPGQEPNHIETSAVWDRRARTRKARMDRYCWDESAGLYFDYNTATATRTTFESVTTLWPLWAGLASPNQASRLVPSALSKFEQTGGLSSTSRASRGPISARRPQKQWDYPYGWAPHQILAWDGFRRYGYYEECERVCYKWLHMMTRTFTDYNGTVVEKYNVTDLRAPHKVKAEYGNQGLGFQYAPLEGFGWTNASYLYGLSLMSLHAKRALGVNADYEAFARAKSKATPV</sequence>
<dbReference type="Gene3D" id="1.50.10.10">
    <property type="match status" value="1"/>
</dbReference>
<keyword evidence="8" id="KW-1185">Reference proteome</keyword>
<keyword evidence="4 5" id="KW-0326">Glycosidase</keyword>
<protein>
    <recommendedName>
        <fullName evidence="5">Trehalase</fullName>
        <ecNumber evidence="5">3.2.1.28</ecNumber>
    </recommendedName>
    <alternativeName>
        <fullName evidence="5">Alpha-trehalose glucohydrolase</fullName>
    </alternativeName>
</protein>
<dbReference type="Pfam" id="PF01204">
    <property type="entry name" value="Trehalase"/>
    <property type="match status" value="1"/>
</dbReference>
<dbReference type="AlphaFoldDB" id="A0A8H3EQP5"/>
<organism evidence="7 8">
    <name type="scientific">Heterodermia speciosa</name>
    <dbReference type="NCBI Taxonomy" id="116794"/>
    <lineage>
        <taxon>Eukaryota</taxon>
        <taxon>Fungi</taxon>
        <taxon>Dikarya</taxon>
        <taxon>Ascomycota</taxon>
        <taxon>Pezizomycotina</taxon>
        <taxon>Lecanoromycetes</taxon>
        <taxon>OSLEUM clade</taxon>
        <taxon>Lecanoromycetidae</taxon>
        <taxon>Caliciales</taxon>
        <taxon>Physciaceae</taxon>
        <taxon>Heterodermia</taxon>
    </lineage>
</organism>
<dbReference type="InterPro" id="IPR011120">
    <property type="entry name" value="Trehalase_Ca-bd"/>
</dbReference>
<dbReference type="EC" id="3.2.1.28" evidence="5"/>
<reference evidence="7" key="1">
    <citation type="submission" date="2021-03" db="EMBL/GenBank/DDBJ databases">
        <authorList>
            <person name="Tagirdzhanova G."/>
        </authorList>
    </citation>
    <scope>NUCLEOTIDE SEQUENCE</scope>
</reference>
<dbReference type="InterPro" id="IPR012341">
    <property type="entry name" value="6hp_glycosidase-like_sf"/>
</dbReference>
<comment type="caution">
    <text evidence="7">The sequence shown here is derived from an EMBL/GenBank/DDBJ whole genome shotgun (WGS) entry which is preliminary data.</text>
</comment>
<evidence type="ECO:0000256" key="2">
    <source>
        <dbReference type="ARBA" id="ARBA00005615"/>
    </source>
</evidence>
<accession>A0A8H3EQP5</accession>
<gene>
    <name evidence="7" type="primary">NTH1</name>
    <name evidence="7" type="ORF">HETSPECPRED_007070</name>
</gene>
<feature type="domain" description="Neutral trehalase Ca2+ binding" evidence="6">
    <location>
        <begin position="1"/>
        <end position="30"/>
    </location>
</feature>
<dbReference type="PRINTS" id="PR00744">
    <property type="entry name" value="GLHYDRLASE37"/>
</dbReference>
<evidence type="ECO:0000313" key="8">
    <source>
        <dbReference type="Proteomes" id="UP000664521"/>
    </source>
</evidence>
<proteinExistence type="inferred from homology"/>
<evidence type="ECO:0000259" key="6">
    <source>
        <dbReference type="Pfam" id="PF07492"/>
    </source>
</evidence>
<dbReference type="InterPro" id="IPR008928">
    <property type="entry name" value="6-hairpin_glycosidase_sf"/>
</dbReference>